<evidence type="ECO:0000256" key="3">
    <source>
        <dbReference type="ARBA" id="ARBA00022452"/>
    </source>
</evidence>
<keyword evidence="6 8" id="KW-0472">Membrane</keyword>
<dbReference type="GO" id="GO:0009279">
    <property type="term" value="C:cell outer membrane"/>
    <property type="evidence" value="ECO:0007669"/>
    <property type="project" value="UniProtKB-SubCell"/>
</dbReference>
<reference evidence="13 14" key="1">
    <citation type="submission" date="2016-10" db="EMBL/GenBank/DDBJ databases">
        <authorList>
            <person name="de Groot N.N."/>
        </authorList>
    </citation>
    <scope>NUCLEOTIDE SEQUENCE [LARGE SCALE GENOMIC DNA]</scope>
    <source>
        <strain evidence="13 14">LMG 18387</strain>
    </source>
</reference>
<evidence type="ECO:0000256" key="1">
    <source>
        <dbReference type="ARBA" id="ARBA00004571"/>
    </source>
</evidence>
<dbReference type="Gene3D" id="2.40.170.20">
    <property type="entry name" value="TonB-dependent receptor, beta-barrel domain"/>
    <property type="match status" value="1"/>
</dbReference>
<evidence type="ECO:0000256" key="7">
    <source>
        <dbReference type="ARBA" id="ARBA00023237"/>
    </source>
</evidence>
<accession>A0A1G8KAY0</accession>
<dbReference type="Pfam" id="PF00593">
    <property type="entry name" value="TonB_dep_Rec_b-barrel"/>
    <property type="match status" value="1"/>
</dbReference>
<evidence type="ECO:0000256" key="2">
    <source>
        <dbReference type="ARBA" id="ARBA00022448"/>
    </source>
</evidence>
<evidence type="ECO:0000256" key="6">
    <source>
        <dbReference type="ARBA" id="ARBA00023136"/>
    </source>
</evidence>
<keyword evidence="2 8" id="KW-0813">Transport</keyword>
<evidence type="ECO:0000256" key="10">
    <source>
        <dbReference type="SAM" id="SignalP"/>
    </source>
</evidence>
<dbReference type="PANTHER" id="PTHR47234">
    <property type="match status" value="1"/>
</dbReference>
<dbReference type="InterPro" id="IPR037066">
    <property type="entry name" value="Plug_dom_sf"/>
</dbReference>
<dbReference type="SUPFAM" id="SSF56935">
    <property type="entry name" value="Porins"/>
    <property type="match status" value="1"/>
</dbReference>
<dbReference type="InterPro" id="IPR036942">
    <property type="entry name" value="Beta-barrel_TonB_sf"/>
</dbReference>
<dbReference type="EMBL" id="FNDG01000016">
    <property type="protein sequence ID" value="SDI40574.1"/>
    <property type="molecule type" value="Genomic_DNA"/>
</dbReference>
<proteinExistence type="inferred from homology"/>
<comment type="subcellular location">
    <subcellularLocation>
        <location evidence="1 8">Cell outer membrane</location>
        <topology evidence="1 8">Multi-pass membrane protein</topology>
    </subcellularLocation>
</comment>
<evidence type="ECO:0000259" key="12">
    <source>
        <dbReference type="Pfam" id="PF07715"/>
    </source>
</evidence>
<dbReference type="PANTHER" id="PTHR47234:SF3">
    <property type="entry name" value="SECRETIN_TONB SHORT N-TERMINAL DOMAIN-CONTAINING PROTEIN"/>
    <property type="match status" value="1"/>
</dbReference>
<dbReference type="Pfam" id="PF07715">
    <property type="entry name" value="Plug"/>
    <property type="match status" value="1"/>
</dbReference>
<evidence type="ECO:0000256" key="8">
    <source>
        <dbReference type="PROSITE-ProRule" id="PRU01360"/>
    </source>
</evidence>
<dbReference type="InterPro" id="IPR000531">
    <property type="entry name" value="Beta-barrel_TonB"/>
</dbReference>
<evidence type="ECO:0000313" key="13">
    <source>
        <dbReference type="EMBL" id="SDI40574.1"/>
    </source>
</evidence>
<dbReference type="InterPro" id="IPR039426">
    <property type="entry name" value="TonB-dep_rcpt-like"/>
</dbReference>
<dbReference type="PROSITE" id="PS52016">
    <property type="entry name" value="TONB_DEPENDENT_REC_3"/>
    <property type="match status" value="1"/>
</dbReference>
<gene>
    <name evidence="13" type="ORF">SAMN05216588_11659</name>
</gene>
<protein>
    <submittedName>
        <fullName evidence="13">Iron complex outermembrane recepter protein</fullName>
    </submittedName>
</protein>
<evidence type="ECO:0000256" key="9">
    <source>
        <dbReference type="RuleBase" id="RU003357"/>
    </source>
</evidence>
<keyword evidence="4 8" id="KW-0812">Transmembrane</keyword>
<dbReference type="Gene3D" id="2.170.130.10">
    <property type="entry name" value="TonB-dependent receptor, plug domain"/>
    <property type="match status" value="1"/>
</dbReference>
<feature type="domain" description="TonB-dependent receptor plug" evidence="12">
    <location>
        <begin position="63"/>
        <end position="183"/>
    </location>
</feature>
<dbReference type="InterPro" id="IPR012910">
    <property type="entry name" value="Plug_dom"/>
</dbReference>
<sequence length="835" mass="90105">MATPFSSTRLRHLRSAPARAGMTLSVLSLACLLAPSVQAQSSETRLETVNVISTGIRGQQRTVADSPTPIDIINSEQLLKTGRAELSEAISKLLPSFNFGTNIAGVNSSIRPLSNRGLGPAYTLVLVNGKRRHNGAAPANGSTDNSGANAVDIDQIPVSAVSHIEVLKDSAAAQYGSDAVAGVINIILKGNTSGGHVETSYGKLFSGQGETIKTAADHGFALGSDGGFVHLSADARKRGTATWVGKSPSTVQAYFEPERQAAWDRVSTKNGDPDLKAFNLAYNAELPLAEDLKLYSYATYGERKTEALNQLRTARGAASIPELFPDGYYPLNNLKDTDYQFLFGGKGNVADWDWDLSTTYGRNKIEHSSDLTINPTYGAASPTSWDDLASLQFEQWVNNFDVTRSFEGLFGLSLPTQVSAGLEHRWERFQTFAGSDPRAWSVGPYTFPAGSQQNAANGAQPSVGAQAVVAIRPEDEADIKRNNLAGYLDFGFDLSERWYLGLAGRLEHYDDIEENTFSFKLNSRYELTDQVALRGTVGSGFRAPSLTQLGYTVSDNRTAADANGNAVPALRYTATPDSALGQALGASDLKPEKSRNLGLGVTWQPAPRTSFTADAYLIDIDDRIVLSDNIAAPGGGAGPIGDILESAGVARNTWVSYYTNAFDTRTRGIDLVADHRSQFGAWGDVRWSAAFNYNKTTVRGKRDNPSFLQNAGIEVAGHASEGLVVAATPRSKWVLGANWNLGNFAANLQTTRYGKVETWQQNAAQDRTFGAKWITDLDLSYLLFDSLTVSVGGTNIFNVKPDNNGITQAAYKYNYGSPPFHPGGGFWYTKLAYDF</sequence>
<evidence type="ECO:0000256" key="4">
    <source>
        <dbReference type="ARBA" id="ARBA00022692"/>
    </source>
</evidence>
<dbReference type="Proteomes" id="UP000198606">
    <property type="component" value="Unassembled WGS sequence"/>
</dbReference>
<name>A0A1G8KAY0_9GAMM</name>
<feature type="domain" description="TonB-dependent receptor-like beta-barrel" evidence="11">
    <location>
        <begin position="328"/>
        <end position="796"/>
    </location>
</feature>
<feature type="signal peptide" evidence="10">
    <location>
        <begin position="1"/>
        <end position="39"/>
    </location>
</feature>
<dbReference type="STRING" id="29435.SAMN05216588_11659"/>
<keyword evidence="10" id="KW-0732">Signal</keyword>
<feature type="chain" id="PRO_5011518016" evidence="10">
    <location>
        <begin position="40"/>
        <end position="835"/>
    </location>
</feature>
<evidence type="ECO:0000259" key="11">
    <source>
        <dbReference type="Pfam" id="PF00593"/>
    </source>
</evidence>
<keyword evidence="5 9" id="KW-0798">TonB box</keyword>
<comment type="similarity">
    <text evidence="8 9">Belongs to the TonB-dependent receptor family.</text>
</comment>
<dbReference type="AlphaFoldDB" id="A0A1G8KAY0"/>
<dbReference type="CDD" id="cd01347">
    <property type="entry name" value="ligand_gated_channel"/>
    <property type="match status" value="1"/>
</dbReference>
<keyword evidence="7 8" id="KW-0998">Cell outer membrane</keyword>
<evidence type="ECO:0000256" key="5">
    <source>
        <dbReference type="ARBA" id="ARBA00023077"/>
    </source>
</evidence>
<organism evidence="13 14">
    <name type="scientific">Phytopseudomonas flavescens</name>
    <dbReference type="NCBI Taxonomy" id="29435"/>
    <lineage>
        <taxon>Bacteria</taxon>
        <taxon>Pseudomonadati</taxon>
        <taxon>Pseudomonadota</taxon>
        <taxon>Gammaproteobacteria</taxon>
        <taxon>Pseudomonadales</taxon>
        <taxon>Pseudomonadaceae</taxon>
        <taxon>Phytopseudomonas</taxon>
    </lineage>
</organism>
<dbReference type="RefSeq" id="WP_084307604.1">
    <property type="nucleotide sequence ID" value="NZ_FNDG01000016.1"/>
</dbReference>
<evidence type="ECO:0000313" key="14">
    <source>
        <dbReference type="Proteomes" id="UP000198606"/>
    </source>
</evidence>
<keyword evidence="3 8" id="KW-1134">Transmembrane beta strand</keyword>